<evidence type="ECO:0000259" key="1">
    <source>
        <dbReference type="Pfam" id="PF01965"/>
    </source>
</evidence>
<dbReference type="CDD" id="cd03135">
    <property type="entry name" value="GATase1_DJ-1"/>
    <property type="match status" value="1"/>
</dbReference>
<dbReference type="InterPro" id="IPR002818">
    <property type="entry name" value="DJ-1/PfpI"/>
</dbReference>
<gene>
    <name evidence="2" type="ORF">J2Z42_001943</name>
</gene>
<dbReference type="InterPro" id="IPR050325">
    <property type="entry name" value="Prot/Nucl_acid_deglycase"/>
</dbReference>
<sequence length="190" mass="20909">MKKAVVLLAEGFEDIEALTPVDILRRGKVECTICSIDDELYKTSSRNTTIKADESIKNIDVDEYDAVILPGGLPGAANLRDNENVIKLVKEFNSKNKMVSAICAAPIVLKQAGIIEGKAVTSNPNFKNEFEAANYKEDFVVKDGNIITSRGAGMSIYFAFKILESLTDEETVKKVEKSTLFDLVKGYYGK</sequence>
<dbReference type="RefSeq" id="WP_209702390.1">
    <property type="nucleotide sequence ID" value="NZ_JAGGLM010000012.1"/>
</dbReference>
<feature type="domain" description="DJ-1/PfpI" evidence="1">
    <location>
        <begin position="2"/>
        <end position="164"/>
    </location>
</feature>
<evidence type="ECO:0000313" key="2">
    <source>
        <dbReference type="EMBL" id="MBP2033240.1"/>
    </source>
</evidence>
<comment type="caution">
    <text evidence="2">The sequence shown here is derived from an EMBL/GenBank/DDBJ whole genome shotgun (WGS) entry which is preliminary data.</text>
</comment>
<dbReference type="InterPro" id="IPR006287">
    <property type="entry name" value="DJ-1"/>
</dbReference>
<keyword evidence="3" id="KW-1185">Reference proteome</keyword>
<dbReference type="PANTHER" id="PTHR48094">
    <property type="entry name" value="PROTEIN/NUCLEIC ACID DEGLYCASE DJ-1-RELATED"/>
    <property type="match status" value="1"/>
</dbReference>
<dbReference type="PANTHER" id="PTHR48094:SF12">
    <property type="entry name" value="PARKINSON DISEASE PROTEIN 7 HOMOLOG"/>
    <property type="match status" value="1"/>
</dbReference>
<dbReference type="Pfam" id="PF01965">
    <property type="entry name" value="DJ-1_PfpI"/>
    <property type="match status" value="1"/>
</dbReference>
<proteinExistence type="predicted"/>
<dbReference type="SUPFAM" id="SSF52317">
    <property type="entry name" value="Class I glutamine amidotransferase-like"/>
    <property type="match status" value="1"/>
</dbReference>
<dbReference type="NCBIfam" id="TIGR01383">
    <property type="entry name" value="not_thiJ"/>
    <property type="match status" value="1"/>
</dbReference>
<dbReference type="InterPro" id="IPR029062">
    <property type="entry name" value="Class_I_gatase-like"/>
</dbReference>
<dbReference type="EMBL" id="JAGGLM010000012">
    <property type="protein sequence ID" value="MBP2033240.1"/>
    <property type="molecule type" value="Genomic_DNA"/>
</dbReference>
<organism evidence="2 3">
    <name type="scientific">Clostridium algifaecis</name>
    <dbReference type="NCBI Taxonomy" id="1472040"/>
    <lineage>
        <taxon>Bacteria</taxon>
        <taxon>Bacillati</taxon>
        <taxon>Bacillota</taxon>
        <taxon>Clostridia</taxon>
        <taxon>Eubacteriales</taxon>
        <taxon>Clostridiaceae</taxon>
        <taxon>Clostridium</taxon>
    </lineage>
</organism>
<reference evidence="2 3" key="1">
    <citation type="submission" date="2021-03" db="EMBL/GenBank/DDBJ databases">
        <title>Genomic Encyclopedia of Type Strains, Phase IV (KMG-IV): sequencing the most valuable type-strain genomes for metagenomic binning, comparative biology and taxonomic classification.</title>
        <authorList>
            <person name="Goeker M."/>
        </authorList>
    </citation>
    <scope>NUCLEOTIDE SEQUENCE [LARGE SCALE GENOMIC DNA]</scope>
    <source>
        <strain evidence="2 3">DSM 28783</strain>
    </source>
</reference>
<accession>A0ABS4KT64</accession>
<dbReference type="Proteomes" id="UP001519307">
    <property type="component" value="Unassembled WGS sequence"/>
</dbReference>
<dbReference type="Gene3D" id="3.40.50.880">
    <property type="match status" value="1"/>
</dbReference>
<name>A0ABS4KT64_9CLOT</name>
<protein>
    <submittedName>
        <fullName evidence="2">4-methyl-5(B-hydroxyethyl)-thiazole monophosphate biosynthesis</fullName>
    </submittedName>
</protein>
<evidence type="ECO:0000313" key="3">
    <source>
        <dbReference type="Proteomes" id="UP001519307"/>
    </source>
</evidence>